<accession>A0A179VCR3</accession>
<protein>
    <submittedName>
        <fullName evidence="1">Uncharacterized protein</fullName>
    </submittedName>
</protein>
<dbReference type="EMBL" id="LQYE01000004">
    <property type="protein sequence ID" value="OAT69688.1"/>
    <property type="molecule type" value="Genomic_DNA"/>
</dbReference>
<dbReference type="Proteomes" id="UP000186919">
    <property type="component" value="Unassembled WGS sequence"/>
</dbReference>
<dbReference type="AlphaFoldDB" id="A0A179VCR3"/>
<comment type="caution">
    <text evidence="1">The sequence shown here is derived from an EMBL/GenBank/DDBJ whole genome shotgun (WGS) entry which is preliminary data.</text>
</comment>
<reference evidence="1 2" key="1">
    <citation type="submission" date="2016-01" db="EMBL/GenBank/DDBJ databases">
        <title>Mycobacterium immunogenum strain CD11_6 genome sequencing and assembly.</title>
        <authorList>
            <person name="Kaur G."/>
            <person name="Nair G.R."/>
            <person name="Mayilraj S."/>
        </authorList>
    </citation>
    <scope>NUCLEOTIDE SEQUENCE [LARGE SCALE GENOMIC DNA]</scope>
    <source>
        <strain evidence="1 2">CD11-6</strain>
    </source>
</reference>
<name>A0A179VCR3_9MYCO</name>
<organism evidence="1 2">
    <name type="scientific">Mycobacteroides immunogenum</name>
    <dbReference type="NCBI Taxonomy" id="83262"/>
    <lineage>
        <taxon>Bacteria</taxon>
        <taxon>Bacillati</taxon>
        <taxon>Actinomycetota</taxon>
        <taxon>Actinomycetes</taxon>
        <taxon>Mycobacteriales</taxon>
        <taxon>Mycobacteriaceae</taxon>
        <taxon>Mycobacteroides</taxon>
    </lineage>
</organism>
<proteinExistence type="predicted"/>
<gene>
    <name evidence="1" type="ORF">AWB85_20070</name>
</gene>
<evidence type="ECO:0000313" key="1">
    <source>
        <dbReference type="EMBL" id="OAT69688.1"/>
    </source>
</evidence>
<sequence>MAESLRHLRWLFALRVGDIKFLAKEIRIERLVLVAITGHGVQGEDGSMFTLSMNAFHAQRELKPPLICTYLPVLYDYLST</sequence>
<evidence type="ECO:0000313" key="2">
    <source>
        <dbReference type="Proteomes" id="UP000186919"/>
    </source>
</evidence>